<sequence>MQRIQPDDHPSQIHRLGALNLNLSEYVGNGLVDRRYLLRESRTNATLRLTIELEYISGESNYIPPPLPKGEILNGLSNYLSGERSRSRTAHHTIYHGADLYGPYSNQEELELDLFGTTVCRKREEEEEYEMESEYEEDEERQQQLRHATPAFDVERLPLAYGTKTTETLIEAIFNPVRTMEERCESPFTVFIPKAATPPSLGLGLTTTTHTSATTTIPIIPPRPPSALSDFTTLQQPRRFEEVASLYSNETGSSSSSSSGGKSSSGGRANSIGSGGRMRGWWKKVASSSASTMS</sequence>
<organism evidence="2 3">
    <name type="scientific">Agaricus bisporus var. burnettii</name>
    <dbReference type="NCBI Taxonomy" id="192524"/>
    <lineage>
        <taxon>Eukaryota</taxon>
        <taxon>Fungi</taxon>
        <taxon>Dikarya</taxon>
        <taxon>Basidiomycota</taxon>
        <taxon>Agaricomycotina</taxon>
        <taxon>Agaricomycetes</taxon>
        <taxon>Agaricomycetidae</taxon>
        <taxon>Agaricales</taxon>
        <taxon>Agaricineae</taxon>
        <taxon>Agaricaceae</taxon>
        <taxon>Agaricus</taxon>
    </lineage>
</organism>
<evidence type="ECO:0000313" key="3">
    <source>
        <dbReference type="Proteomes" id="UP000629468"/>
    </source>
</evidence>
<comment type="caution">
    <text evidence="2">The sequence shown here is derived from an EMBL/GenBank/DDBJ whole genome shotgun (WGS) entry which is preliminary data.</text>
</comment>
<evidence type="ECO:0000313" key="2">
    <source>
        <dbReference type="EMBL" id="KAF7762448.1"/>
    </source>
</evidence>
<protein>
    <recommendedName>
        <fullName evidence="4">C2 NT-type domain-containing protein</fullName>
    </recommendedName>
</protein>
<dbReference type="EMBL" id="JABXXO010000012">
    <property type="protein sequence ID" value="KAF7762448.1"/>
    <property type="molecule type" value="Genomic_DNA"/>
</dbReference>
<dbReference type="Proteomes" id="UP000629468">
    <property type="component" value="Unassembled WGS sequence"/>
</dbReference>
<evidence type="ECO:0000256" key="1">
    <source>
        <dbReference type="SAM" id="MobiDB-lite"/>
    </source>
</evidence>
<gene>
    <name evidence="2" type="ORF">Agabi119p4_9041</name>
</gene>
<name>A0A8H7C5A5_AGABI</name>
<evidence type="ECO:0008006" key="4">
    <source>
        <dbReference type="Google" id="ProtNLM"/>
    </source>
</evidence>
<accession>A0A8H7C5A5</accession>
<dbReference type="PANTHER" id="PTHR21456">
    <property type="entry name" value="FAMILY WITH SEQUENCE SIMILARITY 102"/>
    <property type="match status" value="1"/>
</dbReference>
<dbReference type="AlphaFoldDB" id="A0A8H7C5A5"/>
<dbReference type="InterPro" id="IPR039931">
    <property type="entry name" value="EEIG1/2-like"/>
</dbReference>
<feature type="compositionally biased region" description="Low complexity" evidence="1">
    <location>
        <begin position="252"/>
        <end position="267"/>
    </location>
</feature>
<feature type="region of interest" description="Disordered" evidence="1">
    <location>
        <begin position="247"/>
        <end position="294"/>
    </location>
</feature>
<proteinExistence type="predicted"/>
<dbReference type="PANTHER" id="PTHR21456:SF1">
    <property type="entry name" value="C2 NT-TYPE DOMAIN-CONTAINING PROTEIN"/>
    <property type="match status" value="1"/>
</dbReference>
<reference evidence="2 3" key="1">
    <citation type="journal article" name="Sci. Rep.">
        <title>Telomere-to-telomere assembled and centromere annotated genomes of the two main subspecies of the button mushroom Agaricus bisporus reveal especially polymorphic chromosome ends.</title>
        <authorList>
            <person name="Sonnenberg A.S.M."/>
            <person name="Sedaghat-Telgerd N."/>
            <person name="Lavrijssen B."/>
            <person name="Ohm R.A."/>
            <person name="Hendrickx P.M."/>
            <person name="Scholtmeijer K."/>
            <person name="Baars J.J.P."/>
            <person name="van Peer A."/>
        </authorList>
    </citation>
    <scope>NUCLEOTIDE SEQUENCE [LARGE SCALE GENOMIC DNA]</scope>
    <source>
        <strain evidence="2 3">H119_p4</strain>
    </source>
</reference>